<dbReference type="PANTHER" id="PTHR43335:SF4">
    <property type="entry name" value="ABC TRANSPORTER, ATP-BINDING PROTEIN"/>
    <property type="match status" value="1"/>
</dbReference>
<keyword evidence="2" id="KW-0813">Transport</keyword>
<keyword evidence="4" id="KW-0067">ATP-binding</keyword>
<dbReference type="PANTHER" id="PTHR43335">
    <property type="entry name" value="ABC TRANSPORTER, ATP-BINDING PROTEIN"/>
    <property type="match status" value="1"/>
</dbReference>
<dbReference type="Pfam" id="PF00005">
    <property type="entry name" value="ABC_tran"/>
    <property type="match status" value="1"/>
</dbReference>
<dbReference type="Gene3D" id="3.40.50.300">
    <property type="entry name" value="P-loop containing nucleotide triphosphate hydrolases"/>
    <property type="match status" value="1"/>
</dbReference>
<gene>
    <name evidence="6" type="ORF">AKJ53_01450</name>
</gene>
<dbReference type="Proteomes" id="UP000070491">
    <property type="component" value="Unassembled WGS sequence"/>
</dbReference>
<dbReference type="PROSITE" id="PS00211">
    <property type="entry name" value="ABC_TRANSPORTER_1"/>
    <property type="match status" value="1"/>
</dbReference>
<keyword evidence="7" id="KW-1185">Reference proteome</keyword>
<evidence type="ECO:0000259" key="5">
    <source>
        <dbReference type="PROSITE" id="PS50893"/>
    </source>
</evidence>
<dbReference type="InterPro" id="IPR027417">
    <property type="entry name" value="P-loop_NTPase"/>
</dbReference>
<protein>
    <recommendedName>
        <fullName evidence="5">ABC transporter domain-containing protein</fullName>
    </recommendedName>
</protein>
<dbReference type="EMBL" id="LHYG01000017">
    <property type="protein sequence ID" value="KXB06051.1"/>
    <property type="molecule type" value="Genomic_DNA"/>
</dbReference>
<evidence type="ECO:0000256" key="2">
    <source>
        <dbReference type="ARBA" id="ARBA00022448"/>
    </source>
</evidence>
<accession>A0A133VHZ1</accession>
<dbReference type="GO" id="GO:0005524">
    <property type="term" value="F:ATP binding"/>
    <property type="evidence" value="ECO:0007669"/>
    <property type="project" value="UniProtKB-KW"/>
</dbReference>
<comment type="caution">
    <text evidence="6">The sequence shown here is derived from an EMBL/GenBank/DDBJ whole genome shotgun (WGS) entry which is preliminary data.</text>
</comment>
<keyword evidence="3" id="KW-0547">Nucleotide-binding</keyword>
<dbReference type="SUPFAM" id="SSF52540">
    <property type="entry name" value="P-loop containing nucleoside triphosphate hydrolases"/>
    <property type="match status" value="1"/>
</dbReference>
<sequence length="306" mass="33626">MNNIIETKNLTKEFEDVVAVNGVDLEVEEGSIHGFVGPNGAGKTTTMRMLVGTLKPTKGEAYIGGETAGSLAAKEIIGYSPQFPQFYGSMTGLDYLEYMGRMAGIGSKAEKRAKVLLKWLGLKKYEDKKVGGYSGGMKRKLSLAQAMIHEPELLILDEPTATLDPAGRMSIIESLEKLTKEKGMTVFVSSHVLTELEKFIDHVTILNEGEVVTSNTLDELAETYASEAYLISTSDNEKVLDLIEDKSFVNRAWLDDDDNVNVLTSEPEEFKSELVGMIAKKDLRLDSLTRAGGLEDAFIKAIEEKK</sequence>
<feature type="domain" description="ABC transporter" evidence="5">
    <location>
        <begin position="5"/>
        <end position="233"/>
    </location>
</feature>
<evidence type="ECO:0000256" key="4">
    <source>
        <dbReference type="ARBA" id="ARBA00022840"/>
    </source>
</evidence>
<evidence type="ECO:0000313" key="6">
    <source>
        <dbReference type="EMBL" id="KXB06051.1"/>
    </source>
</evidence>
<name>A0A133VHZ1_9EURY</name>
<dbReference type="InterPro" id="IPR017871">
    <property type="entry name" value="ABC_transporter-like_CS"/>
</dbReference>
<evidence type="ECO:0000256" key="3">
    <source>
        <dbReference type="ARBA" id="ARBA00022741"/>
    </source>
</evidence>
<dbReference type="SMART" id="SM00382">
    <property type="entry name" value="AAA"/>
    <property type="match status" value="1"/>
</dbReference>
<evidence type="ECO:0000256" key="1">
    <source>
        <dbReference type="ARBA" id="ARBA00005417"/>
    </source>
</evidence>
<dbReference type="InterPro" id="IPR003593">
    <property type="entry name" value="AAA+_ATPase"/>
</dbReference>
<dbReference type="GO" id="GO:0016887">
    <property type="term" value="F:ATP hydrolysis activity"/>
    <property type="evidence" value="ECO:0007669"/>
    <property type="project" value="InterPro"/>
</dbReference>
<dbReference type="PROSITE" id="PS50893">
    <property type="entry name" value="ABC_TRANSPORTER_2"/>
    <property type="match status" value="1"/>
</dbReference>
<proteinExistence type="inferred from homology"/>
<dbReference type="AlphaFoldDB" id="A0A133VHZ1"/>
<evidence type="ECO:0000313" key="7">
    <source>
        <dbReference type="Proteomes" id="UP000070491"/>
    </source>
</evidence>
<comment type="similarity">
    <text evidence="1">Belongs to the ABC transporter superfamily.</text>
</comment>
<dbReference type="InterPro" id="IPR003439">
    <property type="entry name" value="ABC_transporter-like_ATP-bd"/>
</dbReference>
<organism evidence="6 7">
    <name type="scientific">candidate division MSBL1 archaeon SCGC-AAA382F02</name>
    <dbReference type="NCBI Taxonomy" id="1698282"/>
    <lineage>
        <taxon>Archaea</taxon>
        <taxon>Methanobacteriati</taxon>
        <taxon>Methanobacteriota</taxon>
        <taxon>candidate division MSBL1</taxon>
    </lineage>
</organism>
<reference evidence="6 7" key="1">
    <citation type="journal article" date="2016" name="Sci. Rep.">
        <title>Metabolic traits of an uncultured archaeal lineage -MSBL1- from brine pools of the Red Sea.</title>
        <authorList>
            <person name="Mwirichia R."/>
            <person name="Alam I."/>
            <person name="Rashid M."/>
            <person name="Vinu M."/>
            <person name="Ba-Alawi W."/>
            <person name="Anthony Kamau A."/>
            <person name="Kamanda Ngugi D."/>
            <person name="Goker M."/>
            <person name="Klenk H.P."/>
            <person name="Bajic V."/>
            <person name="Stingl U."/>
        </authorList>
    </citation>
    <scope>NUCLEOTIDE SEQUENCE [LARGE SCALE GENOMIC DNA]</scope>
    <source>
        <strain evidence="6">SCGC-AAA382F02</strain>
    </source>
</reference>